<evidence type="ECO:0000259" key="1">
    <source>
        <dbReference type="Pfam" id="PF00535"/>
    </source>
</evidence>
<dbReference type="PANTHER" id="PTHR48090:SF7">
    <property type="entry name" value="RFBJ PROTEIN"/>
    <property type="match status" value="1"/>
</dbReference>
<name>A0A2M7QIK9_9BACT</name>
<dbReference type="InterPro" id="IPR001173">
    <property type="entry name" value="Glyco_trans_2-like"/>
</dbReference>
<reference evidence="3" key="1">
    <citation type="submission" date="2017-09" db="EMBL/GenBank/DDBJ databases">
        <title>Depth-based differentiation of microbial function through sediment-hosted aquifers and enrichment of novel symbionts in the deep terrestrial subsurface.</title>
        <authorList>
            <person name="Probst A.J."/>
            <person name="Ladd B."/>
            <person name="Jarett J.K."/>
            <person name="Geller-Mcgrath D.E."/>
            <person name="Sieber C.M.K."/>
            <person name="Emerson J.B."/>
            <person name="Anantharaman K."/>
            <person name="Thomas B.C."/>
            <person name="Malmstrom R."/>
            <person name="Stieglmeier M."/>
            <person name="Klingl A."/>
            <person name="Woyke T."/>
            <person name="Ryan C.M."/>
            <person name="Banfield J.F."/>
        </authorList>
    </citation>
    <scope>NUCLEOTIDE SEQUENCE [LARGE SCALE GENOMIC DNA]</scope>
</reference>
<sequence>MIFNTISIIIPVYNEQERIVQTIDQVIASDTLGLKKEIIVVNDGSTDNTVKNIKSQISNFKSTNQNSKLILITNKTNQGKGAALKDGFLKSTGDIVLVQDADLEYSPLDYPTLLEPFLKQEADVVYGSRFISNKPHRVLYYWHSVINTYLTALSNMLTNLNLTDMETGYKVFKGDLIRSIALQLQTKRFGFEPEITARISKIKTLKIFEVGISYAGRTYAEGKKIGWKDGFRALFEIIYFNLFV</sequence>
<proteinExistence type="predicted"/>
<dbReference type="EMBL" id="PFLI01000077">
    <property type="protein sequence ID" value="PIY72167.1"/>
    <property type="molecule type" value="Genomic_DNA"/>
</dbReference>
<feature type="domain" description="Glycosyltransferase 2-like" evidence="1">
    <location>
        <begin position="7"/>
        <end position="172"/>
    </location>
</feature>
<keyword evidence="2" id="KW-0808">Transferase</keyword>
<accession>A0A2M7QIK9</accession>
<dbReference type="AlphaFoldDB" id="A0A2M7QIK9"/>
<dbReference type="Proteomes" id="UP000229401">
    <property type="component" value="Unassembled WGS sequence"/>
</dbReference>
<dbReference type="CDD" id="cd04179">
    <property type="entry name" value="DPM_DPG-synthase_like"/>
    <property type="match status" value="1"/>
</dbReference>
<dbReference type="InterPro" id="IPR050256">
    <property type="entry name" value="Glycosyltransferase_2"/>
</dbReference>
<dbReference type="Gene3D" id="3.90.550.10">
    <property type="entry name" value="Spore Coat Polysaccharide Biosynthesis Protein SpsA, Chain A"/>
    <property type="match status" value="1"/>
</dbReference>
<gene>
    <name evidence="2" type="ORF">COY87_02380</name>
</gene>
<dbReference type="InterPro" id="IPR029044">
    <property type="entry name" value="Nucleotide-diphossugar_trans"/>
</dbReference>
<dbReference type="SUPFAM" id="SSF53448">
    <property type="entry name" value="Nucleotide-diphospho-sugar transferases"/>
    <property type="match status" value="1"/>
</dbReference>
<dbReference type="Pfam" id="PF00535">
    <property type="entry name" value="Glycos_transf_2"/>
    <property type="match status" value="1"/>
</dbReference>
<evidence type="ECO:0000313" key="3">
    <source>
        <dbReference type="Proteomes" id="UP000229401"/>
    </source>
</evidence>
<dbReference type="PANTHER" id="PTHR48090">
    <property type="entry name" value="UNDECAPRENYL-PHOSPHATE 4-DEOXY-4-FORMAMIDO-L-ARABINOSE TRANSFERASE-RELATED"/>
    <property type="match status" value="1"/>
</dbReference>
<dbReference type="GO" id="GO:0016740">
    <property type="term" value="F:transferase activity"/>
    <property type="evidence" value="ECO:0007669"/>
    <property type="project" value="UniProtKB-KW"/>
</dbReference>
<evidence type="ECO:0000313" key="2">
    <source>
        <dbReference type="EMBL" id="PIY72167.1"/>
    </source>
</evidence>
<comment type="caution">
    <text evidence="2">The sequence shown here is derived from an EMBL/GenBank/DDBJ whole genome shotgun (WGS) entry which is preliminary data.</text>
</comment>
<protein>
    <submittedName>
        <fullName evidence="2">Glycosyl transferase</fullName>
    </submittedName>
</protein>
<organism evidence="2 3">
    <name type="scientific">Candidatus Roizmanbacteria bacterium CG_4_10_14_0_8_um_filter_33_9</name>
    <dbReference type="NCBI Taxonomy" id="1974826"/>
    <lineage>
        <taxon>Bacteria</taxon>
        <taxon>Candidatus Roizmaniibacteriota</taxon>
    </lineage>
</organism>